<organism evidence="1">
    <name type="scientific">marine sediment metagenome</name>
    <dbReference type="NCBI Taxonomy" id="412755"/>
    <lineage>
        <taxon>unclassified sequences</taxon>
        <taxon>metagenomes</taxon>
        <taxon>ecological metagenomes</taxon>
    </lineage>
</organism>
<sequence>MRRNSKKFALGKLKHEYLVKLLSNLEINDDRVVLGSKIGEDAAVIDIPGNNYLVAKTDPIPIDLQVS</sequence>
<proteinExistence type="predicted"/>
<accession>X1RNF8</accession>
<evidence type="ECO:0000313" key="1">
    <source>
        <dbReference type="EMBL" id="GAI68481.1"/>
    </source>
</evidence>
<reference evidence="1" key="1">
    <citation type="journal article" date="2014" name="Front. Microbiol.">
        <title>High frequency of phylogenetically diverse reductive dehalogenase-homologous genes in deep subseafloor sedimentary metagenomes.</title>
        <authorList>
            <person name="Kawai M."/>
            <person name="Futagami T."/>
            <person name="Toyoda A."/>
            <person name="Takaki Y."/>
            <person name="Nishi S."/>
            <person name="Hori S."/>
            <person name="Arai W."/>
            <person name="Tsubouchi T."/>
            <person name="Morono Y."/>
            <person name="Uchiyama I."/>
            <person name="Ito T."/>
            <person name="Fujiyama A."/>
            <person name="Inagaki F."/>
            <person name="Takami H."/>
        </authorList>
    </citation>
    <scope>NUCLEOTIDE SEQUENCE</scope>
    <source>
        <strain evidence="1">Expedition CK06-06</strain>
    </source>
</reference>
<gene>
    <name evidence="1" type="ORF">S12H4_08981</name>
</gene>
<name>X1RNF8_9ZZZZ</name>
<dbReference type="InterPro" id="IPR036921">
    <property type="entry name" value="PurM-like_N_sf"/>
</dbReference>
<comment type="caution">
    <text evidence="1">The sequence shown here is derived from an EMBL/GenBank/DDBJ whole genome shotgun (WGS) entry which is preliminary data.</text>
</comment>
<evidence type="ECO:0008006" key="2">
    <source>
        <dbReference type="Google" id="ProtNLM"/>
    </source>
</evidence>
<dbReference type="SUPFAM" id="SSF55326">
    <property type="entry name" value="PurM N-terminal domain-like"/>
    <property type="match status" value="1"/>
</dbReference>
<dbReference type="Gene3D" id="3.30.1330.10">
    <property type="entry name" value="PurM-like, N-terminal domain"/>
    <property type="match status" value="1"/>
</dbReference>
<dbReference type="AlphaFoldDB" id="X1RNF8"/>
<dbReference type="EMBL" id="BARW01003558">
    <property type="protein sequence ID" value="GAI68481.1"/>
    <property type="molecule type" value="Genomic_DNA"/>
</dbReference>
<protein>
    <recommendedName>
        <fullName evidence="2">PurM-like N-terminal domain-containing protein</fullName>
    </recommendedName>
</protein>